<feature type="region of interest" description="Disordered" evidence="1">
    <location>
        <begin position="22"/>
        <end position="63"/>
    </location>
</feature>
<dbReference type="EMBL" id="JAVLET010000008">
    <property type="protein sequence ID" value="KAL0467877.1"/>
    <property type="molecule type" value="Genomic_DNA"/>
</dbReference>
<dbReference type="Proteomes" id="UP001451303">
    <property type="component" value="Unassembled WGS sequence"/>
</dbReference>
<reference evidence="2 3" key="1">
    <citation type="submission" date="2023-09" db="EMBL/GenBank/DDBJ databases">
        <title>Multi-omics analysis of a traditional fermented food reveals byproduct-associated fungal strains for waste-to-food upcycling.</title>
        <authorList>
            <consortium name="Lawrence Berkeley National Laboratory"/>
            <person name="Rekdal V.M."/>
            <person name="Villalobos-Escobedo J.M."/>
            <person name="Rodriguez-Valeron N."/>
            <person name="Garcia M.O."/>
            <person name="Vasquez D.P."/>
            <person name="Damayanti I."/>
            <person name="Sorensen P.M."/>
            <person name="Baidoo E.E."/>
            <person name="De Carvalho A.C."/>
            <person name="Riley R."/>
            <person name="Lipzen A."/>
            <person name="He G."/>
            <person name="Yan M."/>
            <person name="Haridas S."/>
            <person name="Daum C."/>
            <person name="Yoshinaga Y."/>
            <person name="Ng V."/>
            <person name="Grigoriev I.V."/>
            <person name="Munk R."/>
            <person name="Nuraida L."/>
            <person name="Wijaya C.H."/>
            <person name="Morales P.-C."/>
            <person name="Keasling J.D."/>
        </authorList>
    </citation>
    <scope>NUCLEOTIDE SEQUENCE [LARGE SCALE GENOMIC DNA]</scope>
    <source>
        <strain evidence="2 3">FGSC 2613</strain>
    </source>
</reference>
<proteinExistence type="predicted"/>
<organism evidence="2 3">
    <name type="scientific">Neurospora intermedia</name>
    <dbReference type="NCBI Taxonomy" id="5142"/>
    <lineage>
        <taxon>Eukaryota</taxon>
        <taxon>Fungi</taxon>
        <taxon>Dikarya</taxon>
        <taxon>Ascomycota</taxon>
        <taxon>Pezizomycotina</taxon>
        <taxon>Sordariomycetes</taxon>
        <taxon>Sordariomycetidae</taxon>
        <taxon>Sordariales</taxon>
        <taxon>Sordariaceae</taxon>
        <taxon>Neurospora</taxon>
    </lineage>
</organism>
<name>A0ABR3D6C9_NEUIN</name>
<accession>A0ABR3D6C9</accession>
<protein>
    <recommendedName>
        <fullName evidence="4">Secreted protein</fullName>
    </recommendedName>
</protein>
<evidence type="ECO:0008006" key="4">
    <source>
        <dbReference type="Google" id="ProtNLM"/>
    </source>
</evidence>
<feature type="compositionally biased region" description="Basic and acidic residues" evidence="1">
    <location>
        <begin position="39"/>
        <end position="63"/>
    </location>
</feature>
<evidence type="ECO:0000313" key="3">
    <source>
        <dbReference type="Proteomes" id="UP001451303"/>
    </source>
</evidence>
<gene>
    <name evidence="2" type="ORF">QR685DRAFT_447641</name>
</gene>
<keyword evidence="3" id="KW-1185">Reference proteome</keyword>
<evidence type="ECO:0000313" key="2">
    <source>
        <dbReference type="EMBL" id="KAL0467877.1"/>
    </source>
</evidence>
<comment type="caution">
    <text evidence="2">The sequence shown here is derived from an EMBL/GenBank/DDBJ whole genome shotgun (WGS) entry which is preliminary data.</text>
</comment>
<sequence>MGIIKVPLLCHLLANVPSGYRGDSTQAVPGWRLGNRDQFQTRKEPPRRKSSDGERGTRNKGKGRDVMFDQIVCVKDMRAIMHTKMVNGSAACLWSSEVRQRTTGHVMTLGTTIWKKCRRDGE</sequence>
<evidence type="ECO:0000256" key="1">
    <source>
        <dbReference type="SAM" id="MobiDB-lite"/>
    </source>
</evidence>